<accession>A0A0W1AK29</accession>
<proteinExistence type="predicted"/>
<dbReference type="AlphaFoldDB" id="A0A0W1AK29"/>
<keyword evidence="2" id="KW-1185">Reference proteome</keyword>
<dbReference type="SUPFAM" id="SSF53328">
    <property type="entry name" value="Formyltransferase"/>
    <property type="match status" value="1"/>
</dbReference>
<dbReference type="PATRIC" id="fig|45076.6.peg.561"/>
<evidence type="ECO:0000313" key="2">
    <source>
        <dbReference type="Proteomes" id="UP000054662"/>
    </source>
</evidence>
<dbReference type="Gene3D" id="3.40.50.12230">
    <property type="match status" value="1"/>
</dbReference>
<dbReference type="InterPro" id="IPR036477">
    <property type="entry name" value="Formyl_transf_N_sf"/>
</dbReference>
<protein>
    <submittedName>
        <fullName evidence="1">Peptide synthetase, non-ribosomal</fullName>
    </submittedName>
</protein>
<dbReference type="Proteomes" id="UP000054662">
    <property type="component" value="Unassembled WGS sequence"/>
</dbReference>
<organism evidence="1 2">
    <name type="scientific">Legionella worsleiensis</name>
    <dbReference type="NCBI Taxonomy" id="45076"/>
    <lineage>
        <taxon>Bacteria</taxon>
        <taxon>Pseudomonadati</taxon>
        <taxon>Pseudomonadota</taxon>
        <taxon>Gammaproteobacteria</taxon>
        <taxon>Legionellales</taxon>
        <taxon>Legionellaceae</taxon>
        <taxon>Legionella</taxon>
    </lineage>
</organism>
<name>A0A0W1AK29_9GAMM</name>
<reference evidence="1 2" key="1">
    <citation type="submission" date="2015-11" db="EMBL/GenBank/DDBJ databases">
        <title>Genomic analysis of 38 Legionella species identifies large and diverse effector repertoires.</title>
        <authorList>
            <person name="Burstein D."/>
            <person name="Amaro F."/>
            <person name="Zusman T."/>
            <person name="Lifshitz Z."/>
            <person name="Cohen O."/>
            <person name="Gilbert J.A."/>
            <person name="Pupko T."/>
            <person name="Shuman H.A."/>
            <person name="Segal G."/>
        </authorList>
    </citation>
    <scope>NUCLEOTIDE SEQUENCE [LARGE SCALE GENOMIC DNA]</scope>
    <source>
        <strain evidence="1 2">ATCC 49508</strain>
    </source>
</reference>
<comment type="caution">
    <text evidence="1">The sequence shown here is derived from an EMBL/GenBank/DDBJ whole genome shotgun (WGS) entry which is preliminary data.</text>
</comment>
<dbReference type="EMBL" id="LNZC01000003">
    <property type="protein sequence ID" value="KTD81727.1"/>
    <property type="molecule type" value="Genomic_DNA"/>
</dbReference>
<dbReference type="STRING" id="45076.Lwor_0509"/>
<gene>
    <name evidence="1" type="ORF">Lwor_0509</name>
</gene>
<evidence type="ECO:0000313" key="1">
    <source>
        <dbReference type="EMBL" id="KTD81727.1"/>
    </source>
</evidence>
<sequence>MNERIDEGNILKQARFPIDVQETALSLSLKCYPHALSLFNELIEELQNTSITSIPQDITQSSFYSFKQKPPGKGWLSC</sequence>